<accession>A0A9X4KGN0</accession>
<dbReference type="InterPro" id="IPR024203">
    <property type="entry name" value="Deoxy-glucuronate_isom_IolB"/>
</dbReference>
<dbReference type="PANTHER" id="PTHR39193:SF1">
    <property type="entry name" value="5-DEOXY-GLUCURONATE ISOMERASE"/>
    <property type="match status" value="1"/>
</dbReference>
<name>A0A9X4KGN0_9BACL</name>
<evidence type="ECO:0000256" key="1">
    <source>
        <dbReference type="ARBA" id="ARBA00023235"/>
    </source>
</evidence>
<dbReference type="InterPro" id="IPR014710">
    <property type="entry name" value="RmlC-like_jellyroll"/>
</dbReference>
<protein>
    <recommendedName>
        <fullName evidence="2">5-deoxy-glucuronate isomerase</fullName>
        <ecNumber evidence="2">5.3.1.30</ecNumber>
    </recommendedName>
</protein>
<keyword evidence="4" id="KW-1185">Reference proteome</keyword>
<dbReference type="GO" id="GO:0008880">
    <property type="term" value="F:glucuronate isomerase activity"/>
    <property type="evidence" value="ECO:0007669"/>
    <property type="project" value="InterPro"/>
</dbReference>
<dbReference type="AlphaFoldDB" id="A0A9X4KGN0"/>
<proteinExistence type="predicted"/>
<dbReference type="InterPro" id="IPR011051">
    <property type="entry name" value="RmlC_Cupin_sf"/>
</dbReference>
<dbReference type="InterPro" id="IPR021120">
    <property type="entry name" value="KduI/IolB_isomerase"/>
</dbReference>
<dbReference type="Proteomes" id="UP001153387">
    <property type="component" value="Unassembled WGS sequence"/>
</dbReference>
<dbReference type="GO" id="GO:0019310">
    <property type="term" value="P:inositol catabolic process"/>
    <property type="evidence" value="ECO:0007669"/>
    <property type="project" value="UniProtKB-UniRule"/>
</dbReference>
<organism evidence="3 4">
    <name type="scientific">Cohnella ginsengisoli</name>
    <dbReference type="NCBI Taxonomy" id="425004"/>
    <lineage>
        <taxon>Bacteria</taxon>
        <taxon>Bacillati</taxon>
        <taxon>Bacillota</taxon>
        <taxon>Bacilli</taxon>
        <taxon>Bacillales</taxon>
        <taxon>Paenibacillaceae</taxon>
        <taxon>Cohnella</taxon>
    </lineage>
</organism>
<dbReference type="EMBL" id="JAPDHZ010000002">
    <property type="protein sequence ID" value="MDG0789752.1"/>
    <property type="molecule type" value="Genomic_DNA"/>
</dbReference>
<dbReference type="RefSeq" id="WP_277565136.1">
    <property type="nucleotide sequence ID" value="NZ_JAPDHZ010000002.1"/>
</dbReference>
<dbReference type="Gene3D" id="2.60.120.10">
    <property type="entry name" value="Jelly Rolls"/>
    <property type="match status" value="2"/>
</dbReference>
<keyword evidence="1 3" id="KW-0413">Isomerase</keyword>
<reference evidence="3 4" key="1">
    <citation type="submission" date="2022-10" db="EMBL/GenBank/DDBJ databases">
        <title>Comparative genomic analysis of Cohnella hashimotonis sp. nov., isolated from the International Space Station.</title>
        <authorList>
            <person name="Simpson A."/>
            <person name="Venkateswaran K."/>
        </authorList>
    </citation>
    <scope>NUCLEOTIDE SEQUENCE [LARGE SCALE GENOMIC DNA]</scope>
    <source>
        <strain evidence="3 4">DSM 18997</strain>
    </source>
</reference>
<gene>
    <name evidence="3" type="primary">iolB</name>
    <name evidence="3" type="ORF">OMP38_01985</name>
</gene>
<dbReference type="PIRSF" id="PIRSF036628">
    <property type="entry name" value="IolB"/>
    <property type="match status" value="1"/>
</dbReference>
<dbReference type="Pfam" id="PF04962">
    <property type="entry name" value="KduI"/>
    <property type="match status" value="1"/>
</dbReference>
<dbReference type="SUPFAM" id="SSF51182">
    <property type="entry name" value="RmlC-like cupins"/>
    <property type="match status" value="1"/>
</dbReference>
<evidence type="ECO:0000256" key="2">
    <source>
        <dbReference type="NCBIfam" id="TIGR04378"/>
    </source>
</evidence>
<dbReference type="PANTHER" id="PTHR39193">
    <property type="entry name" value="5-DEOXY-GLUCURONATE ISOMERASE"/>
    <property type="match status" value="1"/>
</dbReference>
<evidence type="ECO:0000313" key="4">
    <source>
        <dbReference type="Proteomes" id="UP001153387"/>
    </source>
</evidence>
<dbReference type="EC" id="5.3.1.30" evidence="2"/>
<dbReference type="GO" id="GO:0102482">
    <property type="term" value="F:5-deoxy-D-glucuronate isomerase activity"/>
    <property type="evidence" value="ECO:0007669"/>
    <property type="project" value="UniProtKB-EC"/>
</dbReference>
<evidence type="ECO:0000313" key="3">
    <source>
        <dbReference type="EMBL" id="MDG0789752.1"/>
    </source>
</evidence>
<dbReference type="NCBIfam" id="TIGR04378">
    <property type="entry name" value="myo_inos_iolB"/>
    <property type="match status" value="1"/>
</dbReference>
<sequence>MANLIVPSQAPDQDGKVLGITPASAGWEYVGFEVYRLQTGQSLTRETGDMEACLVLLSGRASVGTRHARWNDIGARMSVFEKIPPYSVYVPSGDSFAVEALTELELGVCLAPGKGSYPARLIRPSDVGVERRGAGNIERLVHNILPERQEADSLLVVEVFTPEGHWSSYPPHKHDKDNLPHESYLEETYYHRVNPGHGFALQRVYNDDRSLDETLAVKDGDAVLVPEGYHPVSAPPGYEGYYLNVMAGPVRTWVFHNDPAHAWIMPSKLAEAAGGSEEGGEQE</sequence>
<comment type="caution">
    <text evidence="3">The sequence shown here is derived from an EMBL/GenBank/DDBJ whole genome shotgun (WGS) entry which is preliminary data.</text>
</comment>